<dbReference type="Proteomes" id="UP000093432">
    <property type="component" value="Unassembled WGS sequence"/>
</dbReference>
<keyword evidence="6" id="KW-1185">Reference proteome</keyword>
<dbReference type="OrthoDB" id="1266121at2"/>
<evidence type="ECO:0000313" key="5">
    <source>
        <dbReference type="Proteomes" id="UP000276953"/>
    </source>
</evidence>
<dbReference type="RefSeq" id="WP_065398235.1">
    <property type="nucleotide sequence ID" value="NZ_CP033811.1"/>
</dbReference>
<reference evidence="3 5" key="3">
    <citation type="submission" date="2018-12" db="EMBL/GenBank/DDBJ databases">
        <title>Draft Genome Sequence of Chryseobacterium arthrosphaerae strain ED882-96 Isolated from the Blood of a Patient with Liver Cirrhosis in Taiwan.</title>
        <authorList>
            <person name="Lin J.-N."/>
            <person name="Lai C.-H."/>
            <person name="Yang C.-H."/>
            <person name="Huang Y.-H."/>
        </authorList>
    </citation>
    <scope>NUCLEOTIDE SEQUENCE [LARGE SCALE GENOMIC DNA]</scope>
    <source>
        <strain evidence="3 5">ED882-96</strain>
    </source>
</reference>
<dbReference type="Proteomes" id="UP001350005">
    <property type="component" value="Unassembled WGS sequence"/>
</dbReference>
<dbReference type="AlphaFoldDB" id="A0A1B8ZRN0"/>
<reference evidence="2" key="1">
    <citation type="submission" date="2016-07" db="EMBL/GenBank/DDBJ databases">
        <authorList>
            <person name="Jeong J.-J."/>
            <person name="Kim D.W."/>
            <person name="Sang M.K."/>
            <person name="Choi I.-G."/>
            <person name="Kim K.D."/>
        </authorList>
    </citation>
    <scope>NUCLEOTIDE SEQUENCE</scope>
    <source>
        <strain evidence="2">CC-VM-7</strain>
    </source>
</reference>
<dbReference type="EMBL" id="MAYG01000001">
    <property type="protein sequence ID" value="OCA74245.1"/>
    <property type="molecule type" value="Genomic_DNA"/>
</dbReference>
<accession>A0A1B8ZRN0</accession>
<dbReference type="KEGG" id="carh:EGY05_11220"/>
<evidence type="ECO:0000313" key="1">
    <source>
        <dbReference type="EMBL" id="MEE6128351.1"/>
    </source>
</evidence>
<comment type="caution">
    <text evidence="2">The sequence shown here is derived from an EMBL/GenBank/DDBJ whole genome shotgun (WGS) entry which is preliminary data.</text>
</comment>
<evidence type="ECO:0000313" key="2">
    <source>
        <dbReference type="EMBL" id="OCA74245.1"/>
    </source>
</evidence>
<dbReference type="EMBL" id="JAZGJU010000026">
    <property type="protein sequence ID" value="MEE6128351.1"/>
    <property type="molecule type" value="Genomic_DNA"/>
</dbReference>
<organism evidence="2 4">
    <name type="scientific">Chryseobacterium arthrosphaerae</name>
    <dbReference type="NCBI Taxonomy" id="651561"/>
    <lineage>
        <taxon>Bacteria</taxon>
        <taxon>Pseudomonadati</taxon>
        <taxon>Bacteroidota</taxon>
        <taxon>Flavobacteriia</taxon>
        <taxon>Flavobacteriales</taxon>
        <taxon>Weeksellaceae</taxon>
        <taxon>Chryseobacterium group</taxon>
        <taxon>Chryseobacterium</taxon>
    </lineage>
</organism>
<gene>
    <name evidence="2" type="ORF">BBI00_07785</name>
    <name evidence="3" type="ORF">EJ377_19220</name>
    <name evidence="1" type="ORF">V2E39_13235</name>
</gene>
<evidence type="ECO:0000313" key="6">
    <source>
        <dbReference type="Proteomes" id="UP001350005"/>
    </source>
</evidence>
<proteinExistence type="predicted"/>
<sequence length="79" mass="9563">MDGKGYYFYDRNQSVSISEHDLVGKEIDEIEGFFTRYQVDKLHTSERIYVLKKYLFGMFKLKLHLYLNDDTVYDYSIKM</sequence>
<dbReference type="EMBL" id="RYFC01000003">
    <property type="protein sequence ID" value="RTZ46390.1"/>
    <property type="molecule type" value="Genomic_DNA"/>
</dbReference>
<dbReference type="Proteomes" id="UP000276953">
    <property type="component" value="Unassembled WGS sequence"/>
</dbReference>
<evidence type="ECO:0000313" key="4">
    <source>
        <dbReference type="Proteomes" id="UP000093432"/>
    </source>
</evidence>
<name>A0A1B8ZRN0_9FLAO</name>
<reference evidence="4" key="2">
    <citation type="submission" date="2016-07" db="EMBL/GenBank/DDBJ databases">
        <authorList>
            <person name="Florea S."/>
            <person name="Webb J.S."/>
            <person name="Jaromczyk J."/>
            <person name="Schardl C.L."/>
        </authorList>
    </citation>
    <scope>NUCLEOTIDE SEQUENCE [LARGE SCALE GENOMIC DNA]</scope>
    <source>
        <strain evidence="4">CC-VM-7</strain>
    </source>
</reference>
<evidence type="ECO:0000313" key="3">
    <source>
        <dbReference type="EMBL" id="RTZ46390.1"/>
    </source>
</evidence>
<reference evidence="1 6" key="4">
    <citation type="submission" date="2024-01" db="EMBL/GenBank/DDBJ databases">
        <title>Whole genome of Chryseobacterium arthrosphaerae NNCa 2741.</title>
        <authorList>
            <person name="Boriskina E.V."/>
            <person name="Gordinskaya N.A."/>
            <person name="Kropotov V.S."/>
            <person name="Alekseeva A.E."/>
            <person name="Makhova M.A."/>
            <person name="Kryazhev D.V."/>
            <person name="Shkurkina I.S."/>
        </authorList>
    </citation>
    <scope>NUCLEOTIDE SEQUENCE [LARGE SCALE GENOMIC DNA]</scope>
    <source>
        <strain evidence="1 6">NNCa 2741</strain>
    </source>
</reference>
<protein>
    <submittedName>
        <fullName evidence="2">Uncharacterized protein</fullName>
    </submittedName>
</protein>
<dbReference type="GeneID" id="78301713"/>